<dbReference type="PANTHER" id="PTHR12532">
    <property type="entry name" value="TRANSLATIONAL ACTIVATOR OF CYTOCHROME C OXIDASE 1"/>
    <property type="match status" value="1"/>
</dbReference>
<evidence type="ECO:0000259" key="8">
    <source>
        <dbReference type="Pfam" id="PF20772"/>
    </source>
</evidence>
<keyword evidence="3 6" id="KW-0805">Transcription regulation</keyword>
<keyword evidence="2 6" id="KW-0963">Cytoplasm</keyword>
<dbReference type="HAMAP" id="MF_00693">
    <property type="entry name" value="Transcrip_reg_TACO1"/>
    <property type="match status" value="1"/>
</dbReference>
<dbReference type="InterPro" id="IPR029072">
    <property type="entry name" value="YebC-like"/>
</dbReference>
<dbReference type="Gene3D" id="1.10.10.200">
    <property type="match status" value="1"/>
</dbReference>
<evidence type="ECO:0000259" key="7">
    <source>
        <dbReference type="Pfam" id="PF01709"/>
    </source>
</evidence>
<dbReference type="NCBIfam" id="TIGR01033">
    <property type="entry name" value="YebC/PmpR family DNA-binding transcriptional regulator"/>
    <property type="match status" value="1"/>
</dbReference>
<keyword evidence="4 6" id="KW-0238">DNA-binding</keyword>
<evidence type="ECO:0000256" key="1">
    <source>
        <dbReference type="ARBA" id="ARBA00008724"/>
    </source>
</evidence>
<gene>
    <name evidence="9" type="ORF">SAMN04488558_10515</name>
</gene>
<dbReference type="Pfam" id="PF01709">
    <property type="entry name" value="Transcrip_reg"/>
    <property type="match status" value="1"/>
</dbReference>
<dbReference type="Gene3D" id="3.30.70.980">
    <property type="match status" value="2"/>
</dbReference>
<dbReference type="STRING" id="89093.SAMN04488558_10515"/>
<proteinExistence type="inferred from homology"/>
<evidence type="ECO:0000313" key="9">
    <source>
        <dbReference type="EMBL" id="SEQ08017.1"/>
    </source>
</evidence>
<dbReference type="SUPFAM" id="SSF75625">
    <property type="entry name" value="YebC-like"/>
    <property type="match status" value="1"/>
</dbReference>
<evidence type="ECO:0000256" key="2">
    <source>
        <dbReference type="ARBA" id="ARBA00022490"/>
    </source>
</evidence>
<keyword evidence="10" id="KW-1185">Reference proteome</keyword>
<dbReference type="InterPro" id="IPR026564">
    <property type="entry name" value="Transcrip_reg_TACO1-like_dom3"/>
</dbReference>
<dbReference type="Proteomes" id="UP000198833">
    <property type="component" value="Unassembled WGS sequence"/>
</dbReference>
<dbReference type="InterPro" id="IPR048300">
    <property type="entry name" value="TACO1_YebC-like_2nd/3rd_dom"/>
</dbReference>
<comment type="similarity">
    <text evidence="1 6">Belongs to the TACO1 family.</text>
</comment>
<dbReference type="EMBL" id="FOEN01000005">
    <property type="protein sequence ID" value="SEQ08017.1"/>
    <property type="molecule type" value="Genomic_DNA"/>
</dbReference>
<feature type="domain" description="TACO1/YebC-like N-terminal" evidence="8">
    <location>
        <begin position="6"/>
        <end position="77"/>
    </location>
</feature>
<dbReference type="AlphaFoldDB" id="A0A1H9D3T8"/>
<protein>
    <recommendedName>
        <fullName evidence="6">Probable transcriptional regulatory protein SAMN04488558_10515</fullName>
    </recommendedName>
</protein>
<dbReference type="NCBIfam" id="NF009044">
    <property type="entry name" value="PRK12378.1"/>
    <property type="match status" value="1"/>
</dbReference>
<evidence type="ECO:0000313" key="10">
    <source>
        <dbReference type="Proteomes" id="UP000198833"/>
    </source>
</evidence>
<dbReference type="Pfam" id="PF20772">
    <property type="entry name" value="TACO1_YebC_N"/>
    <property type="match status" value="1"/>
</dbReference>
<dbReference type="FunFam" id="1.10.10.200:FF:000003">
    <property type="entry name" value="Probable transcriptional regulatory protein YeeN"/>
    <property type="match status" value="1"/>
</dbReference>
<keyword evidence="5 6" id="KW-0804">Transcription</keyword>
<evidence type="ECO:0000256" key="6">
    <source>
        <dbReference type="HAMAP-Rule" id="MF_00693"/>
    </source>
</evidence>
<dbReference type="InterPro" id="IPR049083">
    <property type="entry name" value="TACO1_YebC_N"/>
</dbReference>
<dbReference type="InterPro" id="IPR017856">
    <property type="entry name" value="Integrase-like_N"/>
</dbReference>
<evidence type="ECO:0000256" key="4">
    <source>
        <dbReference type="ARBA" id="ARBA00023125"/>
    </source>
</evidence>
<dbReference type="GO" id="GO:0006355">
    <property type="term" value="P:regulation of DNA-templated transcription"/>
    <property type="evidence" value="ECO:0007669"/>
    <property type="project" value="UniProtKB-UniRule"/>
</dbReference>
<reference evidence="9 10" key="1">
    <citation type="submission" date="2016-10" db="EMBL/GenBank/DDBJ databases">
        <authorList>
            <person name="de Groot N.N."/>
        </authorList>
    </citation>
    <scope>NUCLEOTIDE SEQUENCE [LARGE SCALE GENOMIC DNA]</scope>
    <source>
        <strain evidence="9 10">DSM 15695</strain>
    </source>
</reference>
<evidence type="ECO:0000256" key="3">
    <source>
        <dbReference type="ARBA" id="ARBA00023015"/>
    </source>
</evidence>
<sequence>MKIMGRKWMNIKEKKANKDRDTSAKNAKFGIEIYAAARSGEPDPESNQKLKFAIERAKTYDVPRHIIERAIEKAKGGDDEHYDELRYEGFGPNGSMIIVDALTNNVNRTAGNLRSIFNKNGGNMGVAGSASYMFDNTAVFVVEDQDAESIMMGLLEANVDVRDVTQEDQSVVIYGEPAAFNAIRESLESMGIEKFAVAELEMIAQNEVNLSSENQAQFEKLIDALEDDEDVQNVFHNVNLTEE</sequence>
<evidence type="ECO:0000256" key="5">
    <source>
        <dbReference type="ARBA" id="ARBA00023163"/>
    </source>
</evidence>
<dbReference type="GO" id="GO:0003677">
    <property type="term" value="F:DNA binding"/>
    <property type="evidence" value="ECO:0007669"/>
    <property type="project" value="UniProtKB-UniRule"/>
</dbReference>
<accession>A0A1H9D3T8</accession>
<name>A0A1H9D3T8_9LACT</name>
<feature type="domain" description="TACO1/YebC-like second and third" evidence="7">
    <location>
        <begin position="82"/>
        <end position="238"/>
    </location>
</feature>
<dbReference type="PANTHER" id="PTHR12532:SF0">
    <property type="entry name" value="TRANSLATIONAL ACTIVATOR OF CYTOCHROME C OXIDASE 1"/>
    <property type="match status" value="1"/>
</dbReference>
<comment type="subcellular location">
    <subcellularLocation>
        <location evidence="6">Cytoplasm</location>
    </subcellularLocation>
</comment>
<dbReference type="InterPro" id="IPR002876">
    <property type="entry name" value="Transcrip_reg_TACO1-like"/>
</dbReference>
<dbReference type="GO" id="GO:0005829">
    <property type="term" value="C:cytosol"/>
    <property type="evidence" value="ECO:0007669"/>
    <property type="project" value="TreeGrafter"/>
</dbReference>
<organism evidence="9 10">
    <name type="scientific">Ignavigranum ruoffiae</name>
    <dbReference type="NCBI Taxonomy" id="89093"/>
    <lineage>
        <taxon>Bacteria</taxon>
        <taxon>Bacillati</taxon>
        <taxon>Bacillota</taxon>
        <taxon>Bacilli</taxon>
        <taxon>Lactobacillales</taxon>
        <taxon>Aerococcaceae</taxon>
        <taxon>Ignavigranum</taxon>
    </lineage>
</organism>